<evidence type="ECO:0000313" key="3">
    <source>
        <dbReference type="Proteomes" id="UP001396334"/>
    </source>
</evidence>
<organism evidence="2 3">
    <name type="scientific">Hibiscus sabdariffa</name>
    <name type="common">roselle</name>
    <dbReference type="NCBI Taxonomy" id="183260"/>
    <lineage>
        <taxon>Eukaryota</taxon>
        <taxon>Viridiplantae</taxon>
        <taxon>Streptophyta</taxon>
        <taxon>Embryophyta</taxon>
        <taxon>Tracheophyta</taxon>
        <taxon>Spermatophyta</taxon>
        <taxon>Magnoliopsida</taxon>
        <taxon>eudicotyledons</taxon>
        <taxon>Gunneridae</taxon>
        <taxon>Pentapetalae</taxon>
        <taxon>rosids</taxon>
        <taxon>malvids</taxon>
        <taxon>Malvales</taxon>
        <taxon>Malvaceae</taxon>
        <taxon>Malvoideae</taxon>
        <taxon>Hibiscus</taxon>
    </lineage>
</organism>
<keyword evidence="3" id="KW-1185">Reference proteome</keyword>
<dbReference type="InterPro" id="IPR036497">
    <property type="entry name" value="GLTP_sf"/>
</dbReference>
<sequence>MDKRSELRSVIEELSALPKVEAAPDNLDAAHIPTKPFLHRLEILCESNPTRYSNMIEILKKEDREGNARNSTSCSRAILWLTRSIDFMVVLLQRLVKDPGQGMEQAVEESYNVTLKQWHGWISSAAFKVALKLVPDNETFITLLMTEDENRDKLREDMQTLVSLLVPLLEDIHSILVRMFVNLYNFPVSSLLLDAYFLNNTQRVYGLDRLKST</sequence>
<proteinExistence type="predicted"/>
<dbReference type="Pfam" id="PF08718">
    <property type="entry name" value="GLTP"/>
    <property type="match status" value="1"/>
</dbReference>
<dbReference type="PANTHER" id="PTHR10219">
    <property type="entry name" value="GLYCOLIPID TRANSFER PROTEIN-RELATED"/>
    <property type="match status" value="1"/>
</dbReference>
<feature type="domain" description="Glycolipid transfer protein" evidence="1">
    <location>
        <begin position="39"/>
        <end position="144"/>
    </location>
</feature>
<comment type="caution">
    <text evidence="2">The sequence shown here is derived from an EMBL/GenBank/DDBJ whole genome shotgun (WGS) entry which is preliminary data.</text>
</comment>
<dbReference type="SUPFAM" id="SSF110004">
    <property type="entry name" value="Glycolipid transfer protein, GLTP"/>
    <property type="match status" value="1"/>
</dbReference>
<evidence type="ECO:0000259" key="1">
    <source>
        <dbReference type="Pfam" id="PF08718"/>
    </source>
</evidence>
<protein>
    <recommendedName>
        <fullName evidence="1">Glycolipid transfer protein domain-containing protein</fullName>
    </recommendedName>
</protein>
<dbReference type="InterPro" id="IPR014830">
    <property type="entry name" value="Glycolipid_transfer_prot_dom"/>
</dbReference>
<dbReference type="Proteomes" id="UP001396334">
    <property type="component" value="Unassembled WGS sequence"/>
</dbReference>
<dbReference type="PANTHER" id="PTHR10219:SF34">
    <property type="entry name" value="GLYCOLIPID TRANSFER PROTEIN 3"/>
    <property type="match status" value="1"/>
</dbReference>
<accession>A0ABR2SNH9</accession>
<reference evidence="2 3" key="1">
    <citation type="journal article" date="2024" name="G3 (Bethesda)">
        <title>Genome assembly of Hibiscus sabdariffa L. provides insights into metabolisms of medicinal natural products.</title>
        <authorList>
            <person name="Kim T."/>
        </authorList>
    </citation>
    <scope>NUCLEOTIDE SEQUENCE [LARGE SCALE GENOMIC DNA]</scope>
    <source>
        <strain evidence="2">TK-2024</strain>
        <tissue evidence="2">Old leaves</tissue>
    </source>
</reference>
<gene>
    <name evidence="2" type="ORF">V6N11_039320</name>
</gene>
<dbReference type="EMBL" id="JBBPBN010000013">
    <property type="protein sequence ID" value="KAK9026482.1"/>
    <property type="molecule type" value="Genomic_DNA"/>
</dbReference>
<dbReference type="Gene3D" id="1.10.3520.10">
    <property type="entry name" value="Glycolipid transfer protein"/>
    <property type="match status" value="1"/>
</dbReference>
<evidence type="ECO:0000313" key="2">
    <source>
        <dbReference type="EMBL" id="KAK9026482.1"/>
    </source>
</evidence>
<name>A0ABR2SNH9_9ROSI</name>